<dbReference type="RefSeq" id="WP_159444875.1">
    <property type="nucleotide sequence ID" value="NZ_CALGVN010000013.1"/>
</dbReference>
<name>A0A1M6RIR6_PSETH</name>
<keyword evidence="2" id="KW-0812">Transmembrane</keyword>
<evidence type="ECO:0000313" key="4">
    <source>
        <dbReference type="EMBL" id="SHK32342.1"/>
    </source>
</evidence>
<evidence type="ECO:0000256" key="3">
    <source>
        <dbReference type="SAM" id="SignalP"/>
    </source>
</evidence>
<evidence type="ECO:0000313" key="5">
    <source>
        <dbReference type="Proteomes" id="UP000184363"/>
    </source>
</evidence>
<dbReference type="PANTHER" id="PTHR43019:SF23">
    <property type="entry name" value="PROTEASE DO-LIKE 5, CHLOROPLASTIC"/>
    <property type="match status" value="1"/>
</dbReference>
<dbReference type="PRINTS" id="PR00834">
    <property type="entry name" value="PROTEASES2C"/>
</dbReference>
<dbReference type="GO" id="GO:0004252">
    <property type="term" value="F:serine-type endopeptidase activity"/>
    <property type="evidence" value="ECO:0007669"/>
    <property type="project" value="InterPro"/>
</dbReference>
<dbReference type="Gene3D" id="2.40.10.10">
    <property type="entry name" value="Trypsin-like serine proteases"/>
    <property type="match status" value="2"/>
</dbReference>
<evidence type="ECO:0000256" key="1">
    <source>
        <dbReference type="SAM" id="MobiDB-lite"/>
    </source>
</evidence>
<accession>A0A1M6RIR6</accession>
<proteinExistence type="predicted"/>
<dbReference type="Proteomes" id="UP000184363">
    <property type="component" value="Unassembled WGS sequence"/>
</dbReference>
<dbReference type="SUPFAM" id="SSF48452">
    <property type="entry name" value="TPR-like"/>
    <property type="match status" value="1"/>
</dbReference>
<dbReference type="InterPro" id="IPR001940">
    <property type="entry name" value="Peptidase_S1C"/>
</dbReference>
<dbReference type="GO" id="GO:0006508">
    <property type="term" value="P:proteolysis"/>
    <property type="evidence" value="ECO:0007669"/>
    <property type="project" value="InterPro"/>
</dbReference>
<keyword evidence="3" id="KW-0732">Signal</keyword>
<dbReference type="InterPro" id="IPR011990">
    <property type="entry name" value="TPR-like_helical_dom_sf"/>
</dbReference>
<feature type="transmembrane region" description="Helical" evidence="2">
    <location>
        <begin position="386"/>
        <end position="408"/>
    </location>
</feature>
<dbReference type="InterPro" id="IPR009003">
    <property type="entry name" value="Peptidase_S1_PA"/>
</dbReference>
<dbReference type="SUPFAM" id="SSF50494">
    <property type="entry name" value="Trypsin-like serine proteases"/>
    <property type="match status" value="1"/>
</dbReference>
<feature type="region of interest" description="Disordered" evidence="1">
    <location>
        <begin position="413"/>
        <end position="448"/>
    </location>
</feature>
<dbReference type="EMBL" id="FRAP01000005">
    <property type="protein sequence ID" value="SHK32342.1"/>
    <property type="molecule type" value="Genomic_DNA"/>
</dbReference>
<keyword evidence="2" id="KW-0472">Membrane</keyword>
<dbReference type="STRING" id="1848.SAMN05443637_10512"/>
<reference evidence="4 5" key="1">
    <citation type="submission" date="2016-11" db="EMBL/GenBank/DDBJ databases">
        <authorList>
            <person name="Jaros S."/>
            <person name="Januszkiewicz K."/>
            <person name="Wedrychowicz H."/>
        </authorList>
    </citation>
    <scope>NUCLEOTIDE SEQUENCE [LARGE SCALE GENOMIC DNA]</scope>
    <source>
        <strain evidence="4 5">DSM 43832</strain>
    </source>
</reference>
<dbReference type="AlphaFoldDB" id="A0A1M6RIR6"/>
<feature type="signal peptide" evidence="3">
    <location>
        <begin position="1"/>
        <end position="29"/>
    </location>
</feature>
<keyword evidence="2" id="KW-1133">Transmembrane helix</keyword>
<dbReference type="PANTHER" id="PTHR43019">
    <property type="entry name" value="SERINE ENDOPROTEASE DEGS"/>
    <property type="match status" value="1"/>
</dbReference>
<dbReference type="Gene3D" id="1.25.40.10">
    <property type="entry name" value="Tetratricopeptide repeat domain"/>
    <property type="match status" value="1"/>
</dbReference>
<dbReference type="Pfam" id="PF13365">
    <property type="entry name" value="Trypsin_2"/>
    <property type="match status" value="1"/>
</dbReference>
<dbReference type="OrthoDB" id="3497273at2"/>
<evidence type="ECO:0000256" key="2">
    <source>
        <dbReference type="SAM" id="Phobius"/>
    </source>
</evidence>
<dbReference type="InterPro" id="IPR043504">
    <property type="entry name" value="Peptidase_S1_PA_chymotrypsin"/>
</dbReference>
<feature type="chain" id="PRO_5012364514" evidence="3">
    <location>
        <begin position="30"/>
        <end position="502"/>
    </location>
</feature>
<protein>
    <submittedName>
        <fullName evidence="4">Trypsin-like peptidase domain-containing protein</fullName>
    </submittedName>
</protein>
<feature type="compositionally biased region" description="Pro residues" evidence="1">
    <location>
        <begin position="424"/>
        <end position="440"/>
    </location>
</feature>
<keyword evidence="5" id="KW-1185">Reference proteome</keyword>
<organism evidence="4 5">
    <name type="scientific">Pseudonocardia thermophila</name>
    <dbReference type="NCBI Taxonomy" id="1848"/>
    <lineage>
        <taxon>Bacteria</taxon>
        <taxon>Bacillati</taxon>
        <taxon>Actinomycetota</taxon>
        <taxon>Actinomycetes</taxon>
        <taxon>Pseudonocardiales</taxon>
        <taxon>Pseudonocardiaceae</taxon>
        <taxon>Pseudonocardia</taxon>
    </lineage>
</organism>
<sequence length="502" mass="51572">MTRSRPVAVAVVTLATLLTTLFGAGTAQASTKGGAPPPSNPTERAVNLARPAVVRIIGSVQAVVEDPTGTMLAAPEPIEANNVDICTGAGINPDGFVATAGHCVDTETLEGIPGQLITAIVQRFLSVNPGVDPSAALDFAQKNLVVRGPTPGSPVQMQVYVVTGSTEAGQRPIAHQAEVVGYRPYSQGDVALLKIDVKNLPTLPLATDAEVTVGSDVIAIGFPARNDVLTDPSLEPSNKDGRISSKKTTNGLPFYELSAAMGPGMSGGPTVDLQGRLVGINSRVAGYDNESFSFVTTADTFAAFLSTKGVRAEAGRVDTLYRTALDDYYAGHYTQAVAAFDELLTISPGHPQAAQMRVAALGAREKYGDVPVTPSGSGLPFGLSPVVFWSIVAGGGALLLLLVGTLIARSRRRRADRTAAVPGPGTPPHGLPSYPPPGPVPYGGRPTGAWGPPPPVPVNGAPRAAVGTAILPGPPLPTCVRCAAPVPPASAHCVTCGLPRRR</sequence>
<gene>
    <name evidence="4" type="ORF">SAMN05443637_10512</name>
</gene>